<evidence type="ECO:0000313" key="2">
    <source>
        <dbReference type="Proteomes" id="UP000236732"/>
    </source>
</evidence>
<accession>A0A1H6CR99</accession>
<proteinExistence type="predicted"/>
<gene>
    <name evidence="1" type="ORF">SAMN05444920_104302</name>
</gene>
<dbReference type="RefSeq" id="WP_103956842.1">
    <property type="nucleotide sequence ID" value="NZ_FNVT01000004.1"/>
</dbReference>
<evidence type="ECO:0000313" key="1">
    <source>
        <dbReference type="EMBL" id="SEG75540.1"/>
    </source>
</evidence>
<name>A0A1H6CR99_9ACTN</name>
<dbReference type="EMBL" id="FNVT01000004">
    <property type="protein sequence ID" value="SEG75540.1"/>
    <property type="molecule type" value="Genomic_DNA"/>
</dbReference>
<organism evidence="1 2">
    <name type="scientific">Nonomuraea solani</name>
    <dbReference type="NCBI Taxonomy" id="1144553"/>
    <lineage>
        <taxon>Bacteria</taxon>
        <taxon>Bacillati</taxon>
        <taxon>Actinomycetota</taxon>
        <taxon>Actinomycetes</taxon>
        <taxon>Streptosporangiales</taxon>
        <taxon>Streptosporangiaceae</taxon>
        <taxon>Nonomuraea</taxon>
    </lineage>
</organism>
<protein>
    <submittedName>
        <fullName evidence="1">Uncharacterized protein</fullName>
    </submittedName>
</protein>
<sequence length="63" mass="6833">MENVRENVFDLQLRTVPAPAVDAGTRADTVHLTLCLADDGVGCPQTVWPTCFDTCCYQGSKVC</sequence>
<keyword evidence="2" id="KW-1185">Reference proteome</keyword>
<dbReference type="AlphaFoldDB" id="A0A1H6CR99"/>
<reference evidence="1 2" key="1">
    <citation type="submission" date="2016-10" db="EMBL/GenBank/DDBJ databases">
        <authorList>
            <person name="de Groot N.N."/>
        </authorList>
    </citation>
    <scope>NUCLEOTIDE SEQUENCE [LARGE SCALE GENOMIC DNA]</scope>
    <source>
        <strain evidence="1 2">CGMCC 4.7037</strain>
    </source>
</reference>
<dbReference type="OrthoDB" id="9862311at2"/>
<dbReference type="Proteomes" id="UP000236732">
    <property type="component" value="Unassembled WGS sequence"/>
</dbReference>